<dbReference type="AlphaFoldDB" id="A0A5J4KAT3"/>
<keyword evidence="3" id="KW-1185">Reference proteome</keyword>
<protein>
    <submittedName>
        <fullName evidence="2">Uncharacterized protein</fullName>
    </submittedName>
</protein>
<comment type="caution">
    <text evidence="2">The sequence shown here is derived from an EMBL/GenBank/DDBJ whole genome shotgun (WGS) entry which is preliminary data.</text>
</comment>
<dbReference type="EMBL" id="BKZV01000009">
    <property type="protein sequence ID" value="GER85648.1"/>
    <property type="molecule type" value="Genomic_DNA"/>
</dbReference>
<dbReference type="RefSeq" id="WP_151730087.1">
    <property type="nucleotide sequence ID" value="NZ_BKZV01000009.1"/>
</dbReference>
<name>A0A5J4KAT3_9CHLR</name>
<evidence type="ECO:0000256" key="1">
    <source>
        <dbReference type="SAM" id="MobiDB-lite"/>
    </source>
</evidence>
<dbReference type="Proteomes" id="UP000334820">
    <property type="component" value="Unassembled WGS sequence"/>
</dbReference>
<gene>
    <name evidence="2" type="ORF">KTAU_42820</name>
</gene>
<organism evidence="2 3">
    <name type="scientific">Thermogemmatispora aurantia</name>
    <dbReference type="NCBI Taxonomy" id="2045279"/>
    <lineage>
        <taxon>Bacteria</taxon>
        <taxon>Bacillati</taxon>
        <taxon>Chloroflexota</taxon>
        <taxon>Ktedonobacteria</taxon>
        <taxon>Thermogemmatisporales</taxon>
        <taxon>Thermogemmatisporaceae</taxon>
        <taxon>Thermogemmatispora</taxon>
    </lineage>
</organism>
<proteinExistence type="predicted"/>
<evidence type="ECO:0000313" key="2">
    <source>
        <dbReference type="EMBL" id="GER85648.1"/>
    </source>
</evidence>
<evidence type="ECO:0000313" key="3">
    <source>
        <dbReference type="Proteomes" id="UP000334820"/>
    </source>
</evidence>
<feature type="region of interest" description="Disordered" evidence="1">
    <location>
        <begin position="20"/>
        <end position="64"/>
    </location>
</feature>
<accession>A0A5J4KAT3</accession>
<sequence length="152" mass="17040">MAGWEQELAELLRELGVTLEGAAPDSPTHLQAKQRASYSDVRQDDEESKTLPVPTWDDDAPPPADEDAWLTELRLMRREVDSIVAQVIRLMQNGDLDASLKEDVMVVLRALRRRASPGPRAAPSDETYLEFAAAMLHFCRLVLRLSETAIED</sequence>
<reference evidence="2 3" key="1">
    <citation type="journal article" date="2019" name="Int. J. Syst. Evol. Microbiol.">
        <title>Thermogemmatispora aurantia sp. nov. and Thermogemmatispora argillosa sp. nov., within the class Ktedonobacteria, and emended description of the genus Thermogemmatispora.</title>
        <authorList>
            <person name="Zheng Y."/>
            <person name="Wang C.M."/>
            <person name="Sakai Y."/>
            <person name="Abe K."/>
            <person name="Yokota A."/>
            <person name="Yabe S."/>
        </authorList>
    </citation>
    <scope>NUCLEOTIDE SEQUENCE [LARGE SCALE GENOMIC DNA]</scope>
    <source>
        <strain evidence="2 3">A1-2</strain>
    </source>
</reference>
<feature type="compositionally biased region" description="Polar residues" evidence="1">
    <location>
        <begin position="28"/>
        <end position="37"/>
    </location>
</feature>